<feature type="binding site" evidence="6">
    <location>
        <position position="161"/>
    </location>
    <ligand>
        <name>FMN</name>
        <dbReference type="ChEBI" id="CHEBI:58210"/>
    </ligand>
</feature>
<feature type="binding site" evidence="6">
    <location>
        <position position="157"/>
    </location>
    <ligand>
        <name>FMN</name>
        <dbReference type="ChEBI" id="CHEBI:58210"/>
    </ligand>
</feature>
<feature type="domain" description="Luciferase-like" evidence="8">
    <location>
        <begin position="27"/>
        <end position="396"/>
    </location>
</feature>
<feature type="compositionally biased region" description="Basic and acidic residues" evidence="7">
    <location>
        <begin position="454"/>
        <end position="463"/>
    </location>
</feature>
<feature type="region of interest" description="Disordered" evidence="7">
    <location>
        <begin position="440"/>
        <end position="463"/>
    </location>
</feature>
<reference evidence="9 10" key="1">
    <citation type="submission" date="2017-02" db="EMBL/GenBank/DDBJ databases">
        <title>The new phylogeny of genus Mycobacterium.</title>
        <authorList>
            <person name="Tortoli E."/>
            <person name="Trovato A."/>
            <person name="Cirillo D.M."/>
        </authorList>
    </citation>
    <scope>NUCLEOTIDE SEQUENCE [LARGE SCALE GENOMIC DNA]</scope>
    <source>
        <strain evidence="9 10">DSM 45057</strain>
    </source>
</reference>
<evidence type="ECO:0000256" key="7">
    <source>
        <dbReference type="SAM" id="MobiDB-lite"/>
    </source>
</evidence>
<dbReference type="InterPro" id="IPR036661">
    <property type="entry name" value="Luciferase-like_sf"/>
</dbReference>
<dbReference type="InterPro" id="IPR016215">
    <property type="entry name" value="NTA_MOA"/>
</dbReference>
<sequence>MSQRRNDKMSLVAFMQAGSTSVYAGSWRHPATEHGYLDASYYAKIGRQLEEGCFDLMFFDDRLAMPGVYGGSVAEAVFHGARPVKLDLGLVLGVLAQATSKIGLGATYSTTYYAPFHVARTFATLDHLSRGRAAWNVVTSVNDSEAQNFGVKAHLGHDERYDRADEFMDVVTGLWDTWEDEAVLHDRASGQYADPAKVHELGHEGRYFSARGPLTVPRTPQGRPVIIQAGSSGRGREFASRWAELIFTGDPGLDVARNHYADQKTRIGEAGRDPGSVRICPMAYAVVGESEAHAKEREAMFLDDLVHPMASLTLLSELMNYDFAQHNLDDPVTDDLIASVSGIRGLVQNLRAHIGGDSITLRDLAGHRATLLQGPRFVGTGAQVADQMADWFEGGACDGFVLAATHLPGAFEDVVRMVVPELQRRGLFRTEYESSTLRGHLGLQRPSRPSRPSNVRERVGADA</sequence>
<comment type="similarity">
    <text evidence="5">Belongs to the NtaA/SnaA/DszA monooxygenase family.</text>
</comment>
<keyword evidence="3" id="KW-0560">Oxidoreductase</keyword>
<feature type="binding site" evidence="6">
    <location>
        <position position="232"/>
    </location>
    <ligand>
        <name>FMN</name>
        <dbReference type="ChEBI" id="CHEBI:58210"/>
    </ligand>
</feature>
<evidence type="ECO:0000256" key="6">
    <source>
        <dbReference type="PIRSR" id="PIRSR000337-1"/>
    </source>
</evidence>
<dbReference type="PANTHER" id="PTHR30011">
    <property type="entry name" value="ALKANESULFONATE MONOOXYGENASE-RELATED"/>
    <property type="match status" value="1"/>
</dbReference>
<comment type="caution">
    <text evidence="9">The sequence shown here is derived from an EMBL/GenBank/DDBJ whole genome shotgun (WGS) entry which is preliminary data.</text>
</comment>
<dbReference type="Proteomes" id="UP000192284">
    <property type="component" value="Unassembled WGS sequence"/>
</dbReference>
<dbReference type="InterPro" id="IPR051260">
    <property type="entry name" value="Diverse_substr_monoxygenases"/>
</dbReference>
<evidence type="ECO:0000313" key="9">
    <source>
        <dbReference type="EMBL" id="ORA19361.1"/>
    </source>
</evidence>
<proteinExistence type="inferred from homology"/>
<keyword evidence="10" id="KW-1185">Reference proteome</keyword>
<keyword evidence="4 9" id="KW-0503">Monooxygenase</keyword>
<keyword evidence="1 6" id="KW-0285">Flavoprotein</keyword>
<dbReference type="CDD" id="cd01095">
    <property type="entry name" value="Nitrilotriacetate_monoxgenase"/>
    <property type="match status" value="1"/>
</dbReference>
<feature type="binding site" evidence="6">
    <location>
        <position position="107"/>
    </location>
    <ligand>
        <name>FMN</name>
        <dbReference type="ChEBI" id="CHEBI:58210"/>
    </ligand>
</feature>
<dbReference type="Pfam" id="PF00296">
    <property type="entry name" value="Bac_luciferase"/>
    <property type="match status" value="1"/>
</dbReference>
<dbReference type="GO" id="GO:0016705">
    <property type="term" value="F:oxidoreductase activity, acting on paired donors, with incorporation or reduction of molecular oxygen"/>
    <property type="evidence" value="ECO:0007669"/>
    <property type="project" value="InterPro"/>
</dbReference>
<accession>A0A1W9ZNH9</accession>
<dbReference type="AlphaFoldDB" id="A0A1W9ZNH9"/>
<name>A0A1W9ZNH9_MYCAN</name>
<organism evidence="9 10">
    <name type="scientific">Mycobacterium angelicum</name>
    <dbReference type="NCBI Taxonomy" id="470074"/>
    <lineage>
        <taxon>Bacteria</taxon>
        <taxon>Bacillati</taxon>
        <taxon>Actinomycetota</taxon>
        <taxon>Actinomycetes</taxon>
        <taxon>Mycobacteriales</taxon>
        <taxon>Mycobacteriaceae</taxon>
        <taxon>Mycobacterium</taxon>
    </lineage>
</organism>
<evidence type="ECO:0000256" key="4">
    <source>
        <dbReference type="ARBA" id="ARBA00023033"/>
    </source>
</evidence>
<dbReference type="Gene3D" id="3.20.20.30">
    <property type="entry name" value="Luciferase-like domain"/>
    <property type="match status" value="1"/>
</dbReference>
<keyword evidence="2 6" id="KW-0288">FMN</keyword>
<gene>
    <name evidence="9" type="ORF">BST12_17340</name>
</gene>
<dbReference type="PANTHER" id="PTHR30011:SF16">
    <property type="entry name" value="C2H2 FINGER DOMAIN TRANSCRIPTION FACTOR (EUROFUNG)-RELATED"/>
    <property type="match status" value="1"/>
</dbReference>
<dbReference type="SUPFAM" id="SSF51679">
    <property type="entry name" value="Bacterial luciferase-like"/>
    <property type="match status" value="1"/>
</dbReference>
<evidence type="ECO:0000259" key="8">
    <source>
        <dbReference type="Pfam" id="PF00296"/>
    </source>
</evidence>
<dbReference type="OrthoDB" id="8320141at2"/>
<dbReference type="NCBIfam" id="TIGR03860">
    <property type="entry name" value="FMN_nitrolo"/>
    <property type="match status" value="1"/>
</dbReference>
<protein>
    <submittedName>
        <fullName evidence="9">Monooxygenase</fullName>
    </submittedName>
</protein>
<dbReference type="InterPro" id="IPR011251">
    <property type="entry name" value="Luciferase-like_dom"/>
</dbReference>
<evidence type="ECO:0000313" key="10">
    <source>
        <dbReference type="Proteomes" id="UP000192284"/>
    </source>
</evidence>
<evidence type="ECO:0000256" key="5">
    <source>
        <dbReference type="ARBA" id="ARBA00033748"/>
    </source>
</evidence>
<dbReference type="EMBL" id="MVHE01000029">
    <property type="protein sequence ID" value="ORA19361.1"/>
    <property type="molecule type" value="Genomic_DNA"/>
</dbReference>
<dbReference type="PIRSF" id="PIRSF000337">
    <property type="entry name" value="NTA_MOA"/>
    <property type="match status" value="1"/>
</dbReference>
<feature type="binding site" evidence="6">
    <location>
        <position position="231"/>
    </location>
    <ligand>
        <name>FMN</name>
        <dbReference type="ChEBI" id="CHEBI:58210"/>
    </ligand>
</feature>
<feature type="binding site" evidence="6">
    <location>
        <position position="61"/>
    </location>
    <ligand>
        <name>FMN</name>
        <dbReference type="ChEBI" id="CHEBI:58210"/>
    </ligand>
</feature>
<evidence type="ECO:0000256" key="2">
    <source>
        <dbReference type="ARBA" id="ARBA00022643"/>
    </source>
</evidence>
<dbReference type="GO" id="GO:0004497">
    <property type="term" value="F:monooxygenase activity"/>
    <property type="evidence" value="ECO:0007669"/>
    <property type="project" value="UniProtKB-KW"/>
</dbReference>
<evidence type="ECO:0000256" key="1">
    <source>
        <dbReference type="ARBA" id="ARBA00022630"/>
    </source>
</evidence>
<dbReference type="RefSeq" id="WP_083114349.1">
    <property type="nucleotide sequence ID" value="NZ_JACKTS010000040.1"/>
</dbReference>
<evidence type="ECO:0000256" key="3">
    <source>
        <dbReference type="ARBA" id="ARBA00023002"/>
    </source>
</evidence>